<dbReference type="SUPFAM" id="SSF81995">
    <property type="entry name" value="beta-sandwich domain of Sec23/24"/>
    <property type="match status" value="1"/>
</dbReference>
<gene>
    <name evidence="9" type="ORF">Tci_011232</name>
</gene>
<dbReference type="Gene3D" id="3.30.70.270">
    <property type="match status" value="2"/>
</dbReference>
<comment type="caution">
    <text evidence="9">The sequence shown here is derived from an EMBL/GenBank/DDBJ whole genome shotgun (WGS) entry which is preliminary data.</text>
</comment>
<keyword evidence="3" id="KW-0540">Nuclease</keyword>
<keyword evidence="4" id="KW-0378">Hydrolase</keyword>
<name>A0A6L2JUH5_TANCI</name>
<dbReference type="InterPro" id="IPR041577">
    <property type="entry name" value="RT_RNaseH_2"/>
</dbReference>
<dbReference type="PANTHER" id="PTHR37984:SF5">
    <property type="entry name" value="PROTEIN NYNRIN-LIKE"/>
    <property type="match status" value="1"/>
</dbReference>
<dbReference type="Gene3D" id="3.10.10.10">
    <property type="entry name" value="HIV Type 1 Reverse Transcriptase, subunit A, domain 1"/>
    <property type="match status" value="1"/>
</dbReference>
<sequence length="984" mass="111417">MPRECLAIIESKSKVRYSHNKPVVAKVSTNTSNFGILHDVAELKDMVKALLLDKKGQNQSPAPVKAVEESCVTCGGAHSYRNCPATNGNVYRDNIQEVISQAFAVNYNQGNTSYRPPMMSNQIRPHGFPPVPNNPNVQLNQRNNQNHFIQNQNRGNNFNQGPVYQPSVFQPLVYQAPAYQAPAYQAPAPQTQGVSKEDFSAYVKANDTVMRKMQTQVALLRARVLFLATKLQTREVVENKPEATKNTVHPTNNGSTEDVQPQVVQFKSPILNFEPVTSPISEPVIAPFSAPKPNPKSLIPYPSRRNDERNREKANNQIEKFYQIFKDMKKLSEMARTPLNEHCSAVLLKKLPEKLGDPGKFLIPCDFPGMAECLALADLGASINLMPFSVWKRLSLPDLIPTCMTLELANRLISHPVGVVEGVYVKVGSFHFPVDFVVVDFDADPRVPLILGRSFLKTGKALIDVFEEAFLNDDPSLPPPNQENYLPEVRKELKIYEAKSDKSSIDEPPEVKLKDLPPHLEYAFLEGDDKLPVIIAKDLSVEEKTALITVLKSHNPWVSPVHCVPKKGGFTVVENEDNELIPTRLVTDAIRLAGNQYYCFLDGFSSYFQIPIDPKDQEKPTFTCPYGTFAYRRMPFRLCNAPGTFQRCMMAIFHDMIEKTMEVFMDDFSIFGNSFQSYLSHLEKMLKRCEDTNLCLNWEKSHCMVKEGIVLGYKISKQRIEVDKAKVDVITKLPHPTTVKGIRSFSGHAGFYRRFIKDFSKIARLMTWLLEKDTPFQFSKEDFAIGAVLRQRQDKHFRPIHYASKTMTEAESNYTTTKKEMLAVVFKGKIASMGSSPPGIHLQSENRASWSDKLNDALWAFQTAYKTPIGCTPYKLVYRKACHLPVELEHKAYWALKHANFDLKTAGDHRVLLFNSRLKIFSGKLKSRWSGPFTISQVYPYGTVELSQPNGPNFKVNGHRLKHYFGEDAQKLVVPDLQTFPRDH</sequence>
<keyword evidence="9" id="KW-0695">RNA-directed DNA polymerase</keyword>
<dbReference type="CDD" id="cd00303">
    <property type="entry name" value="retropepsin_like"/>
    <property type="match status" value="1"/>
</dbReference>
<dbReference type="GO" id="GO:0003964">
    <property type="term" value="F:RNA-directed DNA polymerase activity"/>
    <property type="evidence" value="ECO:0007669"/>
    <property type="project" value="UniProtKB-KW"/>
</dbReference>
<evidence type="ECO:0000256" key="4">
    <source>
        <dbReference type="ARBA" id="ARBA00022759"/>
    </source>
</evidence>
<dbReference type="EMBL" id="BKCJ010001149">
    <property type="protein sequence ID" value="GEU39254.1"/>
    <property type="molecule type" value="Genomic_DNA"/>
</dbReference>
<dbReference type="GO" id="GO:0016787">
    <property type="term" value="F:hydrolase activity"/>
    <property type="evidence" value="ECO:0007669"/>
    <property type="project" value="UniProtKB-KW"/>
</dbReference>
<feature type="domain" description="Reverse transcriptase" evidence="7">
    <location>
        <begin position="587"/>
        <end position="715"/>
    </location>
</feature>
<dbReference type="AlphaFoldDB" id="A0A6L2JUH5"/>
<evidence type="ECO:0000256" key="1">
    <source>
        <dbReference type="ARBA" id="ARBA00022679"/>
    </source>
</evidence>
<dbReference type="SUPFAM" id="SSF56672">
    <property type="entry name" value="DNA/RNA polymerases"/>
    <property type="match status" value="1"/>
</dbReference>
<dbReference type="GO" id="GO:0004519">
    <property type="term" value="F:endonuclease activity"/>
    <property type="evidence" value="ECO:0007669"/>
    <property type="project" value="UniProtKB-KW"/>
</dbReference>
<dbReference type="CDD" id="cd01647">
    <property type="entry name" value="RT_LTR"/>
    <property type="match status" value="1"/>
</dbReference>
<dbReference type="InterPro" id="IPR043502">
    <property type="entry name" value="DNA/RNA_pol_sf"/>
</dbReference>
<evidence type="ECO:0000256" key="5">
    <source>
        <dbReference type="ARBA" id="ARBA00023268"/>
    </source>
</evidence>
<keyword evidence="4" id="KW-0255">Endonuclease</keyword>
<dbReference type="Pfam" id="PF17919">
    <property type="entry name" value="RT_RNaseH_2"/>
    <property type="match status" value="1"/>
</dbReference>
<organism evidence="9">
    <name type="scientific">Tanacetum cinerariifolium</name>
    <name type="common">Dalmatian daisy</name>
    <name type="synonym">Chrysanthemum cinerariifolium</name>
    <dbReference type="NCBI Taxonomy" id="118510"/>
    <lineage>
        <taxon>Eukaryota</taxon>
        <taxon>Viridiplantae</taxon>
        <taxon>Streptophyta</taxon>
        <taxon>Embryophyta</taxon>
        <taxon>Tracheophyta</taxon>
        <taxon>Spermatophyta</taxon>
        <taxon>Magnoliopsida</taxon>
        <taxon>eudicotyledons</taxon>
        <taxon>Gunneridae</taxon>
        <taxon>Pentapetalae</taxon>
        <taxon>asterids</taxon>
        <taxon>campanulids</taxon>
        <taxon>Asterales</taxon>
        <taxon>Asteraceae</taxon>
        <taxon>Asteroideae</taxon>
        <taxon>Anthemideae</taxon>
        <taxon>Anthemidinae</taxon>
        <taxon>Tanacetum</taxon>
    </lineage>
</organism>
<feature type="region of interest" description="Disordered" evidence="6">
    <location>
        <begin position="284"/>
        <end position="312"/>
    </location>
</feature>
<dbReference type="InterPro" id="IPR050951">
    <property type="entry name" value="Retrovirus_Pol_polyprotein"/>
</dbReference>
<proteinExistence type="predicted"/>
<reference evidence="9" key="1">
    <citation type="journal article" date="2019" name="Sci. Rep.">
        <title>Draft genome of Tanacetum cinerariifolium, the natural source of mosquito coil.</title>
        <authorList>
            <person name="Yamashiro T."/>
            <person name="Shiraishi A."/>
            <person name="Satake H."/>
            <person name="Nakayama K."/>
        </authorList>
    </citation>
    <scope>NUCLEOTIDE SEQUENCE</scope>
</reference>
<dbReference type="InterPro" id="IPR043128">
    <property type="entry name" value="Rev_trsase/Diguanyl_cyclase"/>
</dbReference>
<dbReference type="PANTHER" id="PTHR37984">
    <property type="entry name" value="PROTEIN CBG26694"/>
    <property type="match status" value="1"/>
</dbReference>
<evidence type="ECO:0000259" key="7">
    <source>
        <dbReference type="Pfam" id="PF00078"/>
    </source>
</evidence>
<keyword evidence="5" id="KW-0511">Multifunctional enzyme</keyword>
<dbReference type="InterPro" id="IPR000477">
    <property type="entry name" value="RT_dom"/>
</dbReference>
<feature type="domain" description="Reverse transcriptase/retrotransposon-derived protein RNase H-like" evidence="8">
    <location>
        <begin position="777"/>
        <end position="826"/>
    </location>
</feature>
<evidence type="ECO:0000256" key="2">
    <source>
        <dbReference type="ARBA" id="ARBA00022695"/>
    </source>
</evidence>
<protein>
    <submittedName>
        <fullName evidence="9">Reverse transcriptase domain-containing protein</fullName>
    </submittedName>
</protein>
<evidence type="ECO:0000256" key="6">
    <source>
        <dbReference type="SAM" id="MobiDB-lite"/>
    </source>
</evidence>
<accession>A0A6L2JUH5</accession>
<evidence type="ECO:0000259" key="8">
    <source>
        <dbReference type="Pfam" id="PF17919"/>
    </source>
</evidence>
<dbReference type="Pfam" id="PF00078">
    <property type="entry name" value="RVT_1"/>
    <property type="match status" value="1"/>
</dbReference>
<dbReference type="InterPro" id="IPR021109">
    <property type="entry name" value="Peptidase_aspartic_dom_sf"/>
</dbReference>
<dbReference type="Gene3D" id="2.40.70.10">
    <property type="entry name" value="Acid Proteases"/>
    <property type="match status" value="1"/>
</dbReference>
<keyword evidence="2" id="KW-0548">Nucleotidyltransferase</keyword>
<keyword evidence="1" id="KW-0808">Transferase</keyword>
<evidence type="ECO:0000313" key="9">
    <source>
        <dbReference type="EMBL" id="GEU39254.1"/>
    </source>
</evidence>
<evidence type="ECO:0000256" key="3">
    <source>
        <dbReference type="ARBA" id="ARBA00022722"/>
    </source>
</evidence>